<name>A0ABQ3MQR4_9PSEU</name>
<feature type="domain" description="Saccharopine dehydrogenase NADP binding" evidence="1">
    <location>
        <begin position="9"/>
        <end position="128"/>
    </location>
</feature>
<dbReference type="Proteomes" id="UP000605568">
    <property type="component" value="Unassembled WGS sequence"/>
</dbReference>
<organism evidence="2 3">
    <name type="scientific">Lentzea cavernae</name>
    <dbReference type="NCBI Taxonomy" id="2020703"/>
    <lineage>
        <taxon>Bacteria</taxon>
        <taxon>Bacillati</taxon>
        <taxon>Actinomycetota</taxon>
        <taxon>Actinomycetes</taxon>
        <taxon>Pseudonocardiales</taxon>
        <taxon>Pseudonocardiaceae</taxon>
        <taxon>Lentzea</taxon>
    </lineage>
</organism>
<dbReference type="PANTHER" id="PTHR43781:SF1">
    <property type="entry name" value="SACCHAROPINE DEHYDROGENASE"/>
    <property type="match status" value="1"/>
</dbReference>
<dbReference type="Gene3D" id="3.40.50.720">
    <property type="entry name" value="NAD(P)-binding Rossmann-like Domain"/>
    <property type="match status" value="1"/>
</dbReference>
<dbReference type="SUPFAM" id="SSF51735">
    <property type="entry name" value="NAD(P)-binding Rossmann-fold domains"/>
    <property type="match status" value="1"/>
</dbReference>
<dbReference type="InterPro" id="IPR005097">
    <property type="entry name" value="Sacchrp_dh_NADP-bd"/>
</dbReference>
<reference evidence="3" key="1">
    <citation type="journal article" date="2019" name="Int. J. Syst. Evol. Microbiol.">
        <title>The Global Catalogue of Microorganisms (GCM) 10K type strain sequencing project: providing services to taxonomists for standard genome sequencing and annotation.</title>
        <authorList>
            <consortium name="The Broad Institute Genomics Platform"/>
            <consortium name="The Broad Institute Genome Sequencing Center for Infectious Disease"/>
            <person name="Wu L."/>
            <person name="Ma J."/>
        </authorList>
    </citation>
    <scope>NUCLEOTIDE SEQUENCE [LARGE SCALE GENOMIC DNA]</scope>
    <source>
        <strain evidence="3">CGMCC 4.7367</strain>
    </source>
</reference>
<dbReference type="PANTHER" id="PTHR43781">
    <property type="entry name" value="SACCHAROPINE DEHYDROGENASE"/>
    <property type="match status" value="1"/>
</dbReference>
<dbReference type="EMBL" id="BNAR01000006">
    <property type="protein sequence ID" value="GHH43929.1"/>
    <property type="molecule type" value="Genomic_DNA"/>
</dbReference>
<keyword evidence="3" id="KW-1185">Reference proteome</keyword>
<evidence type="ECO:0000313" key="2">
    <source>
        <dbReference type="EMBL" id="GHH43929.1"/>
    </source>
</evidence>
<evidence type="ECO:0000259" key="1">
    <source>
        <dbReference type="Pfam" id="PF03435"/>
    </source>
</evidence>
<evidence type="ECO:0000313" key="3">
    <source>
        <dbReference type="Proteomes" id="UP000605568"/>
    </source>
</evidence>
<proteinExistence type="predicted"/>
<dbReference type="InterPro" id="IPR036291">
    <property type="entry name" value="NAD(P)-bd_dom_sf"/>
</dbReference>
<comment type="caution">
    <text evidence="2">The sequence shown here is derived from an EMBL/GenBank/DDBJ whole genome shotgun (WGS) entry which is preliminary data.</text>
</comment>
<protein>
    <submittedName>
        <fullName evidence="2">Saccharopine dehydrogenase</fullName>
    </submittedName>
</protein>
<dbReference type="Pfam" id="PF03435">
    <property type="entry name" value="Sacchrp_dh_NADP"/>
    <property type="match status" value="1"/>
</dbReference>
<accession>A0ABQ3MQR4</accession>
<gene>
    <name evidence="2" type="primary">lys1</name>
    <name evidence="2" type="ORF">GCM10017774_42440</name>
</gene>
<sequence length="361" mass="37686">MMTMHGSRIAIYGATGYIGELTARIAVERDLEPVLIGRGKRHVEEVARRLGLPWRIGALDDPEALDEALRDVSVVLNAAGPFSTTAGPLLDACIRTRTHYLDLSGEAVDFEAVRERHAELIEADVMAMPGGGFGVVPTDAIAVHLSRVLPGAKSLELSFQTVGGVSRGTATTLVAGLPTAGWQRRGGALVPARGAEQRRTIPDGMGGHLTVATNPWRADVVSAAESTGISDISTFTAMPGPVTALARIAPKVPWLFTSRPTRSALAALIRRLPPGPSEQQLAAGRTVVHGRATALDGSVAEAVLIGPEAYLFTAHAAAELLARTGAGAAVPGYRTPAQVHGPDLALTVPGTSLRDLARRAS</sequence>